<sequence length="123" mass="13692">MLMNALMCVGCAAVCFIVFRFLFRVDERIEDRRRAMAKLATLLANYGLKRLPEILIDYSVGDYSGMLEHVHDFVKLLESGDVAVVQEFNAVFDRVLDKKLATDEGLAYLAAKIGEAAEARSSA</sequence>
<protein>
    <submittedName>
        <fullName evidence="2">Uncharacterized protein</fullName>
    </submittedName>
</protein>
<organism evidence="2">
    <name type="scientific">viral metagenome</name>
    <dbReference type="NCBI Taxonomy" id="1070528"/>
    <lineage>
        <taxon>unclassified sequences</taxon>
        <taxon>metagenomes</taxon>
        <taxon>organismal metagenomes</taxon>
    </lineage>
</organism>
<dbReference type="EMBL" id="MT141830">
    <property type="protein sequence ID" value="QJA70902.1"/>
    <property type="molecule type" value="Genomic_DNA"/>
</dbReference>
<evidence type="ECO:0000313" key="2">
    <source>
        <dbReference type="EMBL" id="QJA85709.1"/>
    </source>
</evidence>
<dbReference type="AlphaFoldDB" id="A0A6M3KUK2"/>
<proteinExistence type="predicted"/>
<gene>
    <name evidence="1" type="ORF">MM415A03504_0005</name>
    <name evidence="2" type="ORF">MM415B02183_0010</name>
</gene>
<reference evidence="2" key="1">
    <citation type="submission" date="2020-03" db="EMBL/GenBank/DDBJ databases">
        <title>The deep terrestrial virosphere.</title>
        <authorList>
            <person name="Holmfeldt K."/>
            <person name="Nilsson E."/>
            <person name="Simone D."/>
            <person name="Lopez-Fernandez M."/>
            <person name="Wu X."/>
            <person name="de Brujin I."/>
            <person name="Lundin D."/>
            <person name="Andersson A."/>
            <person name="Bertilsson S."/>
            <person name="Dopson M."/>
        </authorList>
    </citation>
    <scope>NUCLEOTIDE SEQUENCE</scope>
    <source>
        <strain evidence="1">MM415A03504</strain>
        <strain evidence="2">MM415B02183</strain>
    </source>
</reference>
<accession>A0A6M3KUK2</accession>
<evidence type="ECO:0000313" key="1">
    <source>
        <dbReference type="EMBL" id="QJA70902.1"/>
    </source>
</evidence>
<name>A0A6M3KUK2_9ZZZZ</name>
<dbReference type="EMBL" id="MT142590">
    <property type="protein sequence ID" value="QJA85709.1"/>
    <property type="molecule type" value="Genomic_DNA"/>
</dbReference>